<accession>A0A9D9H9F3</accession>
<comment type="caution">
    <text evidence="7">The sequence shown here is derived from an EMBL/GenBank/DDBJ whole genome shotgun (WGS) entry which is preliminary data.</text>
</comment>
<evidence type="ECO:0000256" key="5">
    <source>
        <dbReference type="ARBA" id="ARBA00023136"/>
    </source>
</evidence>
<feature type="transmembrane region" description="Helical" evidence="6">
    <location>
        <begin position="241"/>
        <end position="264"/>
    </location>
</feature>
<dbReference type="EMBL" id="JADIMU010000022">
    <property type="protein sequence ID" value="MBO8442829.1"/>
    <property type="molecule type" value="Genomic_DNA"/>
</dbReference>
<gene>
    <name evidence="7" type="ORF">IAC42_03625</name>
</gene>
<dbReference type="Pfam" id="PF02653">
    <property type="entry name" value="BPD_transp_2"/>
    <property type="match status" value="1"/>
</dbReference>
<evidence type="ECO:0000256" key="3">
    <source>
        <dbReference type="ARBA" id="ARBA00022692"/>
    </source>
</evidence>
<proteinExistence type="predicted"/>
<dbReference type="GO" id="GO:0022857">
    <property type="term" value="F:transmembrane transporter activity"/>
    <property type="evidence" value="ECO:0007669"/>
    <property type="project" value="InterPro"/>
</dbReference>
<reference evidence="7" key="1">
    <citation type="submission" date="2020-10" db="EMBL/GenBank/DDBJ databases">
        <authorList>
            <person name="Gilroy R."/>
        </authorList>
    </citation>
    <scope>NUCLEOTIDE SEQUENCE</scope>
    <source>
        <strain evidence="7">11167</strain>
    </source>
</reference>
<feature type="transmembrane region" description="Helical" evidence="6">
    <location>
        <begin position="276"/>
        <end position="305"/>
    </location>
</feature>
<dbReference type="CDD" id="cd06580">
    <property type="entry name" value="TM_PBP1_transp_TpRbsC_like"/>
    <property type="match status" value="1"/>
</dbReference>
<feature type="transmembrane region" description="Helical" evidence="6">
    <location>
        <begin position="194"/>
        <end position="212"/>
    </location>
</feature>
<evidence type="ECO:0000313" key="8">
    <source>
        <dbReference type="Proteomes" id="UP000823633"/>
    </source>
</evidence>
<evidence type="ECO:0000313" key="7">
    <source>
        <dbReference type="EMBL" id="MBO8442829.1"/>
    </source>
</evidence>
<organism evidence="7 8">
    <name type="scientific">Candidatus Aphodenecus pullistercoris</name>
    <dbReference type="NCBI Taxonomy" id="2840669"/>
    <lineage>
        <taxon>Bacteria</taxon>
        <taxon>Pseudomonadati</taxon>
        <taxon>Spirochaetota</taxon>
        <taxon>Spirochaetia</taxon>
        <taxon>Spirochaetales</taxon>
        <taxon>Candidatus Aphodenecus</taxon>
    </lineage>
</organism>
<evidence type="ECO:0000256" key="6">
    <source>
        <dbReference type="SAM" id="Phobius"/>
    </source>
</evidence>
<evidence type="ECO:0000256" key="4">
    <source>
        <dbReference type="ARBA" id="ARBA00022989"/>
    </source>
</evidence>
<dbReference type="PANTHER" id="PTHR47089">
    <property type="entry name" value="ABC TRANSPORTER, PERMEASE PROTEIN"/>
    <property type="match status" value="1"/>
</dbReference>
<keyword evidence="5 6" id="KW-0472">Membrane</keyword>
<feature type="transmembrane region" description="Helical" evidence="6">
    <location>
        <begin position="57"/>
        <end position="75"/>
    </location>
</feature>
<dbReference type="AlphaFoldDB" id="A0A9D9H9F3"/>
<comment type="subcellular location">
    <subcellularLocation>
        <location evidence="1">Cell membrane</location>
        <topology evidence="1">Multi-pass membrane protein</topology>
    </subcellularLocation>
</comment>
<feature type="transmembrane region" description="Helical" evidence="6">
    <location>
        <begin position="87"/>
        <end position="105"/>
    </location>
</feature>
<evidence type="ECO:0000256" key="1">
    <source>
        <dbReference type="ARBA" id="ARBA00004651"/>
    </source>
</evidence>
<dbReference type="GO" id="GO:0005886">
    <property type="term" value="C:plasma membrane"/>
    <property type="evidence" value="ECO:0007669"/>
    <property type="project" value="UniProtKB-SubCell"/>
</dbReference>
<name>A0A9D9H9F3_9SPIR</name>
<dbReference type="PANTHER" id="PTHR47089:SF1">
    <property type="entry name" value="GUANOSINE ABC TRANSPORTER PERMEASE PROTEIN NUPP"/>
    <property type="match status" value="1"/>
</dbReference>
<dbReference type="Proteomes" id="UP000823633">
    <property type="component" value="Unassembled WGS sequence"/>
</dbReference>
<keyword evidence="2" id="KW-1003">Cell membrane</keyword>
<dbReference type="InterPro" id="IPR001851">
    <property type="entry name" value="ABC_transp_permease"/>
</dbReference>
<feature type="transmembrane region" description="Helical" evidence="6">
    <location>
        <begin position="111"/>
        <end position="132"/>
    </location>
</feature>
<keyword evidence="3 6" id="KW-0812">Transmembrane</keyword>
<evidence type="ECO:0000256" key="2">
    <source>
        <dbReference type="ARBA" id="ARBA00022475"/>
    </source>
</evidence>
<feature type="transmembrane region" description="Helical" evidence="6">
    <location>
        <begin position="317"/>
        <end position="340"/>
    </location>
</feature>
<sequence length="362" mass="39040">MMRHFKLIYKICIILLAVLATLLMSSVILMILGADIWRTFYTIVITPLTRVGHLTEVFVRMVPLCIIALGVAVAYRSGIINIGAEGQMAMGILGFTTVALTLGSLPKPIVLPLALLSAVLCGALWGFIPGILKSKLEVSELLSTVMLNYIAAQFYSFCLRVPLLDPAEALSGAGTPQSARLPSTIEIGRITGRLHYGIFIALVLAVLVYLFMWKTSFGYKMRASGAQSRAARYGGISVERYVTLAMVISGAFAGLAGGVEIAAVHRRAIEGVTNNYGFSAVVVALFGMLHPIGIIPASFFFALLIYGSTLTPRAVGVPANIVDVMQGLIIIVIVTTQMVLQNSYLEDKVRRSIEARLSRKEA</sequence>
<protein>
    <submittedName>
        <fullName evidence="7">ABC transporter permease</fullName>
    </submittedName>
</protein>
<keyword evidence="4 6" id="KW-1133">Transmembrane helix</keyword>
<reference evidence="7" key="2">
    <citation type="journal article" date="2021" name="PeerJ">
        <title>Extensive microbial diversity within the chicken gut microbiome revealed by metagenomics and culture.</title>
        <authorList>
            <person name="Gilroy R."/>
            <person name="Ravi A."/>
            <person name="Getino M."/>
            <person name="Pursley I."/>
            <person name="Horton D.L."/>
            <person name="Alikhan N.F."/>
            <person name="Baker D."/>
            <person name="Gharbi K."/>
            <person name="Hall N."/>
            <person name="Watson M."/>
            <person name="Adriaenssens E.M."/>
            <person name="Foster-Nyarko E."/>
            <person name="Jarju S."/>
            <person name="Secka A."/>
            <person name="Antonio M."/>
            <person name="Oren A."/>
            <person name="Chaudhuri R.R."/>
            <person name="La Ragione R."/>
            <person name="Hildebrand F."/>
            <person name="Pallen M.J."/>
        </authorList>
    </citation>
    <scope>NUCLEOTIDE SEQUENCE</scope>
    <source>
        <strain evidence="7">11167</strain>
    </source>
</reference>